<evidence type="ECO:0000313" key="2">
    <source>
        <dbReference type="EMBL" id="RZF34928.1"/>
    </source>
</evidence>
<dbReference type="AlphaFoldDB" id="A0A482WN74"/>
<reference evidence="2 3" key="1">
    <citation type="journal article" date="2017" name="Gigascience">
        <title>Genome sequence of the small brown planthopper, Laodelphax striatellus.</title>
        <authorList>
            <person name="Zhu J."/>
            <person name="Jiang F."/>
            <person name="Wang X."/>
            <person name="Yang P."/>
            <person name="Bao Y."/>
            <person name="Zhao W."/>
            <person name="Wang W."/>
            <person name="Lu H."/>
            <person name="Wang Q."/>
            <person name="Cui N."/>
            <person name="Li J."/>
            <person name="Chen X."/>
            <person name="Luo L."/>
            <person name="Yu J."/>
            <person name="Kang L."/>
            <person name="Cui F."/>
        </authorList>
    </citation>
    <scope>NUCLEOTIDE SEQUENCE [LARGE SCALE GENOMIC DNA]</scope>
    <source>
        <strain evidence="2">Lst14</strain>
    </source>
</reference>
<gene>
    <name evidence="2" type="ORF">LSTR_LSTR011422</name>
</gene>
<evidence type="ECO:0000256" key="1">
    <source>
        <dbReference type="SAM" id="MobiDB-lite"/>
    </source>
</evidence>
<feature type="region of interest" description="Disordered" evidence="1">
    <location>
        <begin position="20"/>
        <end position="54"/>
    </location>
</feature>
<organism evidence="2 3">
    <name type="scientific">Laodelphax striatellus</name>
    <name type="common">Small brown planthopper</name>
    <name type="synonym">Delphax striatella</name>
    <dbReference type="NCBI Taxonomy" id="195883"/>
    <lineage>
        <taxon>Eukaryota</taxon>
        <taxon>Metazoa</taxon>
        <taxon>Ecdysozoa</taxon>
        <taxon>Arthropoda</taxon>
        <taxon>Hexapoda</taxon>
        <taxon>Insecta</taxon>
        <taxon>Pterygota</taxon>
        <taxon>Neoptera</taxon>
        <taxon>Paraneoptera</taxon>
        <taxon>Hemiptera</taxon>
        <taxon>Auchenorrhyncha</taxon>
        <taxon>Fulgoroidea</taxon>
        <taxon>Delphacidae</taxon>
        <taxon>Criomorphinae</taxon>
        <taxon>Laodelphax</taxon>
    </lineage>
</organism>
<feature type="compositionally biased region" description="Polar residues" evidence="1">
    <location>
        <begin position="20"/>
        <end position="33"/>
    </location>
</feature>
<dbReference type="PANTHER" id="PTHR37159:SF1">
    <property type="entry name" value="GH11867P"/>
    <property type="match status" value="1"/>
</dbReference>
<dbReference type="EMBL" id="QKKF02029992">
    <property type="protein sequence ID" value="RZF34928.1"/>
    <property type="molecule type" value="Genomic_DNA"/>
</dbReference>
<dbReference type="STRING" id="195883.A0A482WN74"/>
<dbReference type="Proteomes" id="UP000291343">
    <property type="component" value="Unassembled WGS sequence"/>
</dbReference>
<protein>
    <submittedName>
        <fullName evidence="2">Uncharacterized protein</fullName>
    </submittedName>
</protein>
<dbReference type="PANTHER" id="PTHR37159">
    <property type="entry name" value="GH11867P"/>
    <property type="match status" value="1"/>
</dbReference>
<accession>A0A482WN74</accession>
<dbReference type="InParanoid" id="A0A482WN74"/>
<dbReference type="OrthoDB" id="6361347at2759"/>
<proteinExistence type="predicted"/>
<name>A0A482WN74_LAOST</name>
<keyword evidence="3" id="KW-1185">Reference proteome</keyword>
<sequence>MTSNSNFCVYSQVTLDNNSAGMQDAFNQSSHPPQTELEETKPQPQQELENEPFNEESDFLRHLREQGLRCRMQQPPAGGTRPPWFDSSKFELGQRFACKYYACISFAETCSLLALFLFDDGLKPLVWTGASGTPYTAFRRYLSTAVKVKSWFETDLFKEGSVGHTSIRTVNAMHSQVSRALNDNQVPATWHPPPPTPAAQNCCAVAPVLRSAAHLAQASSVRRRQPVRPVVYLSQCSLSVTQWGFVGMIVTYPAQFGAANASQEELEGFLHLWRVIGYLLGIEDQFNFCDGSLEEVRERSRALTSEWIVPELGRVSDEWEHYCRCMCRGVSFYVRDVCFEVVLAYLCWTLDVNLPQLQATLTWFQYFKLQFFKFFLCFMLRIPVLLAWFNKAVKYSVLKATQFSEDKLVQLRSEPLCLCWR</sequence>
<comment type="caution">
    <text evidence="2">The sequence shown here is derived from an EMBL/GenBank/DDBJ whole genome shotgun (WGS) entry which is preliminary data.</text>
</comment>
<evidence type="ECO:0000313" key="3">
    <source>
        <dbReference type="Proteomes" id="UP000291343"/>
    </source>
</evidence>